<feature type="region of interest" description="Disordered" evidence="1">
    <location>
        <begin position="203"/>
        <end position="224"/>
    </location>
</feature>
<dbReference type="Proteomes" id="UP001151760">
    <property type="component" value="Unassembled WGS sequence"/>
</dbReference>
<evidence type="ECO:0008006" key="4">
    <source>
        <dbReference type="Google" id="ProtNLM"/>
    </source>
</evidence>
<comment type="caution">
    <text evidence="2">The sequence shown here is derived from an EMBL/GenBank/DDBJ whole genome shotgun (WGS) entry which is preliminary data.</text>
</comment>
<name>A0ABQ5A3Z0_9ASTR</name>
<evidence type="ECO:0000256" key="1">
    <source>
        <dbReference type="SAM" id="MobiDB-lite"/>
    </source>
</evidence>
<keyword evidence="3" id="KW-1185">Reference proteome</keyword>
<accession>A0ABQ5A3Z0</accession>
<protein>
    <recommendedName>
        <fullName evidence="4">Reverse transcriptase domain-containing protein</fullName>
    </recommendedName>
</protein>
<sequence length="224" mass="25384">MTTPVEKRNHAKFCEFHGEVGHTMDECMHLKKQIEEMLKAGKLSHLIKEIKQNSGKEQPKEAKKGEPSGKDKALAILMMVDRPQKYYTSIALPGFTQKSRTNWSPYPYNGIIGRPGVRKLQAVPSTAHKMLKLPIEGGVITLKSSRISRANSNDWFHSHIRGLQQVVRPTPTKLGYFFLEAYGHDWPPKAYCRASLKRAEGMLSGPTKEKGGKQPIETRQYKKK</sequence>
<gene>
    <name evidence="2" type="ORF">Tco_0803304</name>
</gene>
<proteinExistence type="predicted"/>
<reference evidence="2" key="2">
    <citation type="submission" date="2022-01" db="EMBL/GenBank/DDBJ databases">
        <authorList>
            <person name="Yamashiro T."/>
            <person name="Shiraishi A."/>
            <person name="Satake H."/>
            <person name="Nakayama K."/>
        </authorList>
    </citation>
    <scope>NUCLEOTIDE SEQUENCE</scope>
</reference>
<evidence type="ECO:0000313" key="3">
    <source>
        <dbReference type="Proteomes" id="UP001151760"/>
    </source>
</evidence>
<reference evidence="2" key="1">
    <citation type="journal article" date="2022" name="Int. J. Mol. Sci.">
        <title>Draft Genome of Tanacetum Coccineum: Genomic Comparison of Closely Related Tanacetum-Family Plants.</title>
        <authorList>
            <person name="Yamashiro T."/>
            <person name="Shiraishi A."/>
            <person name="Nakayama K."/>
            <person name="Satake H."/>
        </authorList>
    </citation>
    <scope>NUCLEOTIDE SEQUENCE</scope>
</reference>
<organism evidence="2 3">
    <name type="scientific">Tanacetum coccineum</name>
    <dbReference type="NCBI Taxonomy" id="301880"/>
    <lineage>
        <taxon>Eukaryota</taxon>
        <taxon>Viridiplantae</taxon>
        <taxon>Streptophyta</taxon>
        <taxon>Embryophyta</taxon>
        <taxon>Tracheophyta</taxon>
        <taxon>Spermatophyta</taxon>
        <taxon>Magnoliopsida</taxon>
        <taxon>eudicotyledons</taxon>
        <taxon>Gunneridae</taxon>
        <taxon>Pentapetalae</taxon>
        <taxon>asterids</taxon>
        <taxon>campanulids</taxon>
        <taxon>Asterales</taxon>
        <taxon>Asteraceae</taxon>
        <taxon>Asteroideae</taxon>
        <taxon>Anthemideae</taxon>
        <taxon>Anthemidinae</taxon>
        <taxon>Tanacetum</taxon>
    </lineage>
</organism>
<dbReference type="EMBL" id="BQNB010011879">
    <property type="protein sequence ID" value="GJS96336.1"/>
    <property type="molecule type" value="Genomic_DNA"/>
</dbReference>
<evidence type="ECO:0000313" key="2">
    <source>
        <dbReference type="EMBL" id="GJS96336.1"/>
    </source>
</evidence>